<dbReference type="SUPFAM" id="SSF53335">
    <property type="entry name" value="S-adenosyl-L-methionine-dependent methyltransferases"/>
    <property type="match status" value="1"/>
</dbReference>
<dbReference type="RefSeq" id="XP_016641690.1">
    <property type="nucleotide sequence ID" value="XM_016788646.1"/>
</dbReference>
<dbReference type="HOGENOM" id="CLU_010595_0_4_1"/>
<sequence>MASNHSSPKAASPDRPGAQPNILPPEHFAQLVAEGEDGDEVAEDQSSSTASLTSSILAYRKIQGRTYHGERGDATYWGSIDEAQNEALDINHHVITLLLDRKLYLAPVPKDIQTAVDIGTGTGIWAIWVPPNLQFQIDDCTQDWTFPDNSLDYIHIRWLVGSIADWASLFRQAYRCLKPGGYLESHEPSSGFESDDGTVTESSALAQWGRFFVGGGEKIGRPFTVFDDDSQMKGMEEAGFVNIEKKDFKVSEPIFPTIFTVTMAHIIDSAKAFTAELRLLRRVLVASAASSGSAVT</sequence>
<dbReference type="CDD" id="cd02440">
    <property type="entry name" value="AdoMet_MTases"/>
    <property type="match status" value="1"/>
</dbReference>
<proteinExistence type="inferred from homology"/>
<comment type="caution">
    <text evidence="3">The sequence shown here is derived from an EMBL/GenBank/DDBJ whole genome shotgun (WGS) entry which is preliminary data.</text>
</comment>
<dbReference type="GO" id="GO:0000234">
    <property type="term" value="F:phosphoethanolamine N-methyltransferase activity"/>
    <property type="evidence" value="ECO:0007669"/>
    <property type="project" value="UniProtKB-EC"/>
</dbReference>
<dbReference type="EC" id="2.1.1.103" evidence="3"/>
<keyword evidence="3" id="KW-0808">Transferase</keyword>
<evidence type="ECO:0000256" key="1">
    <source>
        <dbReference type="ARBA" id="ARBA00038158"/>
    </source>
</evidence>
<dbReference type="VEuPathDB" id="FungiDB:SAPIO_CDS6582"/>
<dbReference type="Pfam" id="PF13489">
    <property type="entry name" value="Methyltransf_23"/>
    <property type="match status" value="1"/>
</dbReference>
<keyword evidence="4" id="KW-1185">Reference proteome</keyword>
<name>A0A084G3H9_PSEDA</name>
<dbReference type="EMBL" id="JOWA01000105">
    <property type="protein sequence ID" value="KEZ41891.1"/>
    <property type="molecule type" value="Genomic_DNA"/>
</dbReference>
<dbReference type="AlphaFoldDB" id="A0A084G3H9"/>
<feature type="region of interest" description="Disordered" evidence="2">
    <location>
        <begin position="1"/>
        <end position="26"/>
    </location>
</feature>
<keyword evidence="3" id="KW-0489">Methyltransferase</keyword>
<dbReference type="GO" id="GO:0032259">
    <property type="term" value="P:methylation"/>
    <property type="evidence" value="ECO:0007669"/>
    <property type="project" value="UniProtKB-KW"/>
</dbReference>
<dbReference type="KEGG" id="sapo:SAPIO_CDS6582"/>
<dbReference type="OrthoDB" id="2013972at2759"/>
<evidence type="ECO:0000256" key="2">
    <source>
        <dbReference type="SAM" id="MobiDB-lite"/>
    </source>
</evidence>
<dbReference type="InterPro" id="IPR029063">
    <property type="entry name" value="SAM-dependent_MTases_sf"/>
</dbReference>
<dbReference type="PANTHER" id="PTHR43591:SF10">
    <property type="entry name" value="ABC TRANSMEMBRANE TYPE-1 DOMAIN-CONTAINING PROTEIN-RELATED"/>
    <property type="match status" value="1"/>
</dbReference>
<gene>
    <name evidence="3" type="ORF">SAPIO_CDS6582</name>
</gene>
<dbReference type="Gene3D" id="3.40.50.150">
    <property type="entry name" value="Vaccinia Virus protein VP39"/>
    <property type="match status" value="1"/>
</dbReference>
<dbReference type="GeneID" id="27725654"/>
<accession>A0A084G3H9</accession>
<comment type="similarity">
    <text evidence="1">Belongs to the methyltransferase superfamily. LaeA methyltransferase family.</text>
</comment>
<organism evidence="3 4">
    <name type="scientific">Pseudallescheria apiosperma</name>
    <name type="common">Scedosporium apiospermum</name>
    <dbReference type="NCBI Taxonomy" id="563466"/>
    <lineage>
        <taxon>Eukaryota</taxon>
        <taxon>Fungi</taxon>
        <taxon>Dikarya</taxon>
        <taxon>Ascomycota</taxon>
        <taxon>Pezizomycotina</taxon>
        <taxon>Sordariomycetes</taxon>
        <taxon>Hypocreomycetidae</taxon>
        <taxon>Microascales</taxon>
        <taxon>Microascaceae</taxon>
        <taxon>Scedosporium</taxon>
    </lineage>
</organism>
<reference evidence="3 4" key="1">
    <citation type="journal article" date="2014" name="Genome Announc.">
        <title>Draft genome sequence of the pathogenic fungus Scedosporium apiospermum.</title>
        <authorList>
            <person name="Vandeputte P."/>
            <person name="Ghamrawi S."/>
            <person name="Rechenmann M."/>
            <person name="Iltis A."/>
            <person name="Giraud S."/>
            <person name="Fleury M."/>
            <person name="Thornton C."/>
            <person name="Delhaes L."/>
            <person name="Meyer W."/>
            <person name="Papon N."/>
            <person name="Bouchara J.P."/>
        </authorList>
    </citation>
    <scope>NUCLEOTIDE SEQUENCE [LARGE SCALE GENOMIC DNA]</scope>
    <source>
        <strain evidence="3 4">IHEM 14462</strain>
    </source>
</reference>
<evidence type="ECO:0000313" key="3">
    <source>
        <dbReference type="EMBL" id="KEZ41891.1"/>
    </source>
</evidence>
<protein>
    <submittedName>
        <fullName evidence="3">Phosphoethanolamine N-methyltransferase</fullName>
        <ecNumber evidence="3">2.1.1.103</ecNumber>
    </submittedName>
</protein>
<dbReference type="Proteomes" id="UP000028545">
    <property type="component" value="Unassembled WGS sequence"/>
</dbReference>
<dbReference type="PANTHER" id="PTHR43591">
    <property type="entry name" value="METHYLTRANSFERASE"/>
    <property type="match status" value="1"/>
</dbReference>
<evidence type="ECO:0000313" key="4">
    <source>
        <dbReference type="Proteomes" id="UP000028545"/>
    </source>
</evidence>